<keyword evidence="6" id="KW-0812">Transmembrane</keyword>
<dbReference type="GO" id="GO:0006355">
    <property type="term" value="P:regulation of DNA-templated transcription"/>
    <property type="evidence" value="ECO:0007669"/>
    <property type="project" value="InterPro"/>
</dbReference>
<organism evidence="8 9">
    <name type="scientific">Penicillium canescens</name>
    <dbReference type="NCBI Taxonomy" id="5083"/>
    <lineage>
        <taxon>Eukaryota</taxon>
        <taxon>Fungi</taxon>
        <taxon>Dikarya</taxon>
        <taxon>Ascomycota</taxon>
        <taxon>Pezizomycotina</taxon>
        <taxon>Eurotiomycetes</taxon>
        <taxon>Eurotiomycetidae</taxon>
        <taxon>Eurotiales</taxon>
        <taxon>Aspergillaceae</taxon>
        <taxon>Penicillium</taxon>
    </lineage>
</organism>
<dbReference type="AlphaFoldDB" id="A0AAD6N8R4"/>
<evidence type="ECO:0000256" key="5">
    <source>
        <dbReference type="ARBA" id="ARBA00023242"/>
    </source>
</evidence>
<proteinExistence type="predicted"/>
<dbReference type="InterPro" id="IPR013700">
    <property type="entry name" value="AflR"/>
</dbReference>
<keyword evidence="3" id="KW-0238">DNA-binding</keyword>
<reference evidence="8" key="1">
    <citation type="journal article" date="2023" name="IMA Fungus">
        <title>Comparative genomic study of the Penicillium genus elucidates a diverse pangenome and 15 lateral gene transfer events.</title>
        <authorList>
            <person name="Petersen C."/>
            <person name="Sorensen T."/>
            <person name="Nielsen M.R."/>
            <person name="Sondergaard T.E."/>
            <person name="Sorensen J.L."/>
            <person name="Fitzpatrick D.A."/>
            <person name="Frisvad J.C."/>
            <person name="Nielsen K.L."/>
        </authorList>
    </citation>
    <scope>NUCLEOTIDE SEQUENCE</scope>
    <source>
        <strain evidence="8">IBT 15450</strain>
    </source>
</reference>
<keyword evidence="9" id="KW-1185">Reference proteome</keyword>
<dbReference type="Proteomes" id="UP001219568">
    <property type="component" value="Unassembled WGS sequence"/>
</dbReference>
<dbReference type="GO" id="GO:0045122">
    <property type="term" value="P:aflatoxin biosynthetic process"/>
    <property type="evidence" value="ECO:0007669"/>
    <property type="project" value="InterPro"/>
</dbReference>
<dbReference type="Pfam" id="PF08493">
    <property type="entry name" value="AflR"/>
    <property type="match status" value="1"/>
</dbReference>
<keyword evidence="6" id="KW-1133">Transmembrane helix</keyword>
<keyword evidence="2" id="KW-0805">Transcription regulation</keyword>
<evidence type="ECO:0000256" key="3">
    <source>
        <dbReference type="ARBA" id="ARBA00023125"/>
    </source>
</evidence>
<reference evidence="8" key="2">
    <citation type="submission" date="2023-01" db="EMBL/GenBank/DDBJ databases">
        <authorList>
            <person name="Petersen C."/>
        </authorList>
    </citation>
    <scope>NUCLEOTIDE SEQUENCE</scope>
    <source>
        <strain evidence="8">IBT 15450</strain>
    </source>
</reference>
<keyword evidence="4" id="KW-0804">Transcription</keyword>
<sequence>MSRLLNCTGSCMQDPSMLLVISAVLMRILTFYGVLYESQIGRVPTDTRDGECSSSQHSDSNHGISTVLSLSERRGPLVIPNLNLPRDTETKMKTQPLLCELQTLSGMLGLRAIQNAEMAEYDPKHILYKLGNLKRILSVVCTE</sequence>
<dbReference type="GO" id="GO:0005634">
    <property type="term" value="C:nucleus"/>
    <property type="evidence" value="ECO:0007669"/>
    <property type="project" value="InterPro"/>
</dbReference>
<evidence type="ECO:0000313" key="8">
    <source>
        <dbReference type="EMBL" id="KAJ6043061.1"/>
    </source>
</evidence>
<evidence type="ECO:0000256" key="6">
    <source>
        <dbReference type="SAM" id="Phobius"/>
    </source>
</evidence>
<keyword evidence="1" id="KW-0479">Metal-binding</keyword>
<gene>
    <name evidence="8" type="ORF">N7460_004416</name>
</gene>
<feature type="transmembrane region" description="Helical" evidence="6">
    <location>
        <begin position="16"/>
        <end position="35"/>
    </location>
</feature>
<keyword evidence="6" id="KW-0472">Membrane</keyword>
<name>A0AAD6N8R4_PENCN</name>
<evidence type="ECO:0000256" key="2">
    <source>
        <dbReference type="ARBA" id="ARBA00023015"/>
    </source>
</evidence>
<dbReference type="GO" id="GO:0005840">
    <property type="term" value="C:ribosome"/>
    <property type="evidence" value="ECO:0007669"/>
    <property type="project" value="UniProtKB-KW"/>
</dbReference>
<keyword evidence="8" id="KW-0687">Ribonucleoprotein</keyword>
<accession>A0AAD6N8R4</accession>
<comment type="caution">
    <text evidence="8">The sequence shown here is derived from an EMBL/GenBank/DDBJ whole genome shotgun (WGS) entry which is preliminary data.</text>
</comment>
<dbReference type="GO" id="GO:0046872">
    <property type="term" value="F:metal ion binding"/>
    <property type="evidence" value="ECO:0007669"/>
    <property type="project" value="UniProtKB-KW"/>
</dbReference>
<evidence type="ECO:0000256" key="1">
    <source>
        <dbReference type="ARBA" id="ARBA00022723"/>
    </source>
</evidence>
<evidence type="ECO:0000259" key="7">
    <source>
        <dbReference type="Pfam" id="PF08493"/>
    </source>
</evidence>
<keyword evidence="5" id="KW-0539">Nucleus</keyword>
<feature type="domain" description="Aflatoxin regulatory protein" evidence="7">
    <location>
        <begin position="1"/>
        <end position="43"/>
    </location>
</feature>
<protein>
    <submittedName>
        <fullName evidence="8">Ribosomal protein L10e/L16</fullName>
    </submittedName>
</protein>
<dbReference type="GO" id="GO:0003677">
    <property type="term" value="F:DNA binding"/>
    <property type="evidence" value="ECO:0007669"/>
    <property type="project" value="UniProtKB-KW"/>
</dbReference>
<keyword evidence="8" id="KW-0689">Ribosomal protein</keyword>
<evidence type="ECO:0000313" key="9">
    <source>
        <dbReference type="Proteomes" id="UP001219568"/>
    </source>
</evidence>
<dbReference type="EMBL" id="JAQJZL010000004">
    <property type="protein sequence ID" value="KAJ6043061.1"/>
    <property type="molecule type" value="Genomic_DNA"/>
</dbReference>
<evidence type="ECO:0000256" key="4">
    <source>
        <dbReference type="ARBA" id="ARBA00023163"/>
    </source>
</evidence>